<comment type="caution">
    <text evidence="2">The sequence shown here is derived from an EMBL/GenBank/DDBJ whole genome shotgun (WGS) entry which is preliminary data.</text>
</comment>
<keyword evidence="2" id="KW-0808">Transferase</keyword>
<protein>
    <submittedName>
        <fullName evidence="2">Phosphoribosyltransferase family protein</fullName>
    </submittedName>
</protein>
<accession>A0ABV3S7Z1</accession>
<dbReference type="Gene3D" id="3.30.1310.20">
    <property type="entry name" value="PRTase-like"/>
    <property type="match status" value="1"/>
</dbReference>
<feature type="domain" description="Phosphoribosyltransferase" evidence="1">
    <location>
        <begin position="32"/>
        <end position="187"/>
    </location>
</feature>
<dbReference type="RefSeq" id="WP_367966727.1">
    <property type="nucleotide sequence ID" value="NZ_JBAKFJ010000001.1"/>
</dbReference>
<gene>
    <name evidence="2" type="ORF">V6X64_04460</name>
</gene>
<dbReference type="InterPro" id="IPR000836">
    <property type="entry name" value="PRTase_dom"/>
</dbReference>
<evidence type="ECO:0000313" key="3">
    <source>
        <dbReference type="Proteomes" id="UP001556653"/>
    </source>
</evidence>
<dbReference type="Proteomes" id="UP001556653">
    <property type="component" value="Unassembled WGS sequence"/>
</dbReference>
<dbReference type="Gene3D" id="3.40.50.2020">
    <property type="match status" value="1"/>
</dbReference>
<dbReference type="GO" id="GO:0016757">
    <property type="term" value="F:glycosyltransferase activity"/>
    <property type="evidence" value="ECO:0007669"/>
    <property type="project" value="UniProtKB-KW"/>
</dbReference>
<reference evidence="2 3" key="1">
    <citation type="submission" date="2024-02" db="EMBL/GenBank/DDBJ databases">
        <title>New especies of Spiribacter isolated from saline water.</title>
        <authorList>
            <person name="Leon M.J."/>
            <person name="De La Haba R."/>
            <person name="Sanchez-Porro C."/>
            <person name="Ventosa A."/>
        </authorList>
    </citation>
    <scope>NUCLEOTIDE SEQUENCE [LARGE SCALE GENOMIC DNA]</scope>
    <source>
        <strain evidence="3">ag22IC4-227</strain>
    </source>
</reference>
<keyword evidence="2" id="KW-0328">Glycosyltransferase</keyword>
<organism evidence="2 3">
    <name type="scientific">Spiribacter onubensis</name>
    <dbReference type="NCBI Taxonomy" id="3122420"/>
    <lineage>
        <taxon>Bacteria</taxon>
        <taxon>Pseudomonadati</taxon>
        <taxon>Pseudomonadota</taxon>
        <taxon>Gammaproteobacteria</taxon>
        <taxon>Chromatiales</taxon>
        <taxon>Ectothiorhodospiraceae</taxon>
        <taxon>Spiribacter</taxon>
    </lineage>
</organism>
<dbReference type="EMBL" id="JBAKFJ010000001">
    <property type="protein sequence ID" value="MEX0386252.1"/>
    <property type="molecule type" value="Genomic_DNA"/>
</dbReference>
<proteinExistence type="predicted"/>
<dbReference type="InterPro" id="IPR029057">
    <property type="entry name" value="PRTase-like"/>
</dbReference>
<dbReference type="CDD" id="cd06223">
    <property type="entry name" value="PRTases_typeI"/>
    <property type="match status" value="1"/>
</dbReference>
<keyword evidence="3" id="KW-1185">Reference proteome</keyword>
<evidence type="ECO:0000313" key="2">
    <source>
        <dbReference type="EMBL" id="MEX0386252.1"/>
    </source>
</evidence>
<evidence type="ECO:0000259" key="1">
    <source>
        <dbReference type="Pfam" id="PF00156"/>
    </source>
</evidence>
<name>A0ABV3S7Z1_9GAMM</name>
<dbReference type="Pfam" id="PF00156">
    <property type="entry name" value="Pribosyltran"/>
    <property type="match status" value="1"/>
</dbReference>
<dbReference type="SUPFAM" id="SSF53271">
    <property type="entry name" value="PRTase-like"/>
    <property type="match status" value="1"/>
</dbReference>
<sequence>MERPLDGDASMASTGTWGLHHRRTAMADVYYQNREEAANRLADRLAETEWSAPVVLGVPRGGVPMAEIIAARLGAALDVVLVHKIRAPGNPEYAIGSVDESGHVTLSDHATASVDDEAVRREIEEEKSVLATRRRRYGQPRQPLSGRDVIIVDDGAATGATIEAAINAVRGANAASVSIALGVAAPEVVQQLEQMADHVVCPSQPAGFMAVSQAFNEFPQVSDREVERILSG</sequence>